<dbReference type="AlphaFoldDB" id="A0A1W0A8K8"/>
<evidence type="ECO:0000259" key="1">
    <source>
        <dbReference type="Pfam" id="PF02893"/>
    </source>
</evidence>
<dbReference type="Pfam" id="PF02893">
    <property type="entry name" value="GRAM"/>
    <property type="match status" value="1"/>
</dbReference>
<dbReference type="InterPro" id="IPR011993">
    <property type="entry name" value="PH-like_dom_sf"/>
</dbReference>
<dbReference type="GO" id="GO:0003713">
    <property type="term" value="F:transcription coactivator activity"/>
    <property type="evidence" value="ECO:0007669"/>
    <property type="project" value="InterPro"/>
</dbReference>
<dbReference type="SUPFAM" id="SSF50729">
    <property type="entry name" value="PH domain-like"/>
    <property type="match status" value="1"/>
</dbReference>
<gene>
    <name evidence="2" type="ORF">THRCLA_01329</name>
</gene>
<dbReference type="Gene3D" id="2.30.29.30">
    <property type="entry name" value="Pleckstrin-homology domain (PH domain)/Phosphotyrosine-binding domain (PTB)"/>
    <property type="match status" value="1"/>
</dbReference>
<dbReference type="GO" id="GO:0005634">
    <property type="term" value="C:nucleus"/>
    <property type="evidence" value="ECO:0007669"/>
    <property type="project" value="TreeGrafter"/>
</dbReference>
<dbReference type="Proteomes" id="UP000243217">
    <property type="component" value="Unassembled WGS sequence"/>
</dbReference>
<keyword evidence="3" id="KW-1185">Reference proteome</keyword>
<accession>A0A1W0A8K8</accession>
<organism evidence="2 3">
    <name type="scientific">Thraustotheca clavata</name>
    <dbReference type="NCBI Taxonomy" id="74557"/>
    <lineage>
        <taxon>Eukaryota</taxon>
        <taxon>Sar</taxon>
        <taxon>Stramenopiles</taxon>
        <taxon>Oomycota</taxon>
        <taxon>Saprolegniomycetes</taxon>
        <taxon>Saprolegniales</taxon>
        <taxon>Achlyaceae</taxon>
        <taxon>Thraustotheca</taxon>
    </lineage>
</organism>
<dbReference type="GO" id="GO:0031490">
    <property type="term" value="F:chromatin DNA binding"/>
    <property type="evidence" value="ECO:0007669"/>
    <property type="project" value="TreeGrafter"/>
</dbReference>
<reference evidence="2 3" key="1">
    <citation type="journal article" date="2014" name="Genome Biol. Evol.">
        <title>The secreted proteins of Achlya hypogyna and Thraustotheca clavata identify the ancestral oomycete secretome and reveal gene acquisitions by horizontal gene transfer.</title>
        <authorList>
            <person name="Misner I."/>
            <person name="Blouin N."/>
            <person name="Leonard G."/>
            <person name="Richards T.A."/>
            <person name="Lane C.E."/>
        </authorList>
    </citation>
    <scope>NUCLEOTIDE SEQUENCE [LARGE SCALE GENOMIC DNA]</scope>
    <source>
        <strain evidence="2 3">ATCC 34112</strain>
    </source>
</reference>
<evidence type="ECO:0000313" key="3">
    <source>
        <dbReference type="Proteomes" id="UP000243217"/>
    </source>
</evidence>
<protein>
    <recommendedName>
        <fullName evidence="1">GRAM domain-containing protein</fullName>
    </recommendedName>
</protein>
<dbReference type="PANTHER" id="PTHR31606:SF1">
    <property type="entry name" value="WW DOMAIN BINDING PROTEIN 2, ISOFORM E"/>
    <property type="match status" value="1"/>
</dbReference>
<dbReference type="EMBL" id="JNBS01000320">
    <property type="protein sequence ID" value="OQS06632.1"/>
    <property type="molecule type" value="Genomic_DNA"/>
</dbReference>
<proteinExistence type="predicted"/>
<sequence>MSFNVEMFTDHGKTLPLAQEDEIFILQRPAISFQCTVDSAKYKANGRMYMTTQRLIFCADKRSHQNDRVFEAFEIPLTTIEKEKFNQPMFGSCNISGDSTRSDNSSIHWKLAFNNGGTGTFLALFLRLLNSKHQGMDMEYVQKQQKAYVDPNDPSVIYVSQPSKA</sequence>
<dbReference type="InterPro" id="IPR004182">
    <property type="entry name" value="GRAM"/>
</dbReference>
<dbReference type="InterPro" id="IPR044852">
    <property type="entry name" value="WBP2-like"/>
</dbReference>
<evidence type="ECO:0000313" key="2">
    <source>
        <dbReference type="EMBL" id="OQS06632.1"/>
    </source>
</evidence>
<feature type="domain" description="GRAM" evidence="1">
    <location>
        <begin position="19"/>
        <end position="124"/>
    </location>
</feature>
<dbReference type="CDD" id="cd13214">
    <property type="entry name" value="PH-GRAM_WBP2"/>
    <property type="match status" value="1"/>
</dbReference>
<dbReference type="STRING" id="74557.A0A1W0A8K8"/>
<name>A0A1W0A8K8_9STRA</name>
<dbReference type="PANTHER" id="PTHR31606">
    <property type="entry name" value="WW DOMAIN BINDING PROTEIN 2, ISOFORM E"/>
    <property type="match status" value="1"/>
</dbReference>
<comment type="caution">
    <text evidence="2">The sequence shown here is derived from an EMBL/GenBank/DDBJ whole genome shotgun (WGS) entry which is preliminary data.</text>
</comment>
<dbReference type="OrthoDB" id="1259151at2759"/>